<evidence type="ECO:0000313" key="2">
    <source>
        <dbReference type="EMBL" id="ANV21594.1"/>
    </source>
</evidence>
<keyword evidence="1" id="KW-1133">Transmembrane helix</keyword>
<proteinExistence type="predicted"/>
<feature type="transmembrane region" description="Helical" evidence="1">
    <location>
        <begin position="70"/>
        <end position="89"/>
    </location>
</feature>
<protein>
    <submittedName>
        <fullName evidence="2">Uncharacterized protein</fullName>
    </submittedName>
</protein>
<evidence type="ECO:0000256" key="1">
    <source>
        <dbReference type="SAM" id="Phobius"/>
    </source>
</evidence>
<organism evidence="2">
    <name type="scientific">Serratia proteamaculans</name>
    <dbReference type="NCBI Taxonomy" id="28151"/>
    <lineage>
        <taxon>Bacteria</taxon>
        <taxon>Pseudomonadati</taxon>
        <taxon>Pseudomonadota</taxon>
        <taxon>Gammaproteobacteria</taxon>
        <taxon>Enterobacterales</taxon>
        <taxon>Yersiniaceae</taxon>
        <taxon>Serratia</taxon>
    </lineage>
</organism>
<reference evidence="2" key="1">
    <citation type="journal article" date="2018" name="Appl. Environ. Microbiol.">
        <title>Serratia proteamaculans Strain AGR96X Encodes an Antifeeding Prophage (Tailocin) with Activity against Grass Grub (Costelytra giveni) and Manuka Beetle (Pyronota Species) Larvae.</title>
        <authorList>
            <person name="Hurst M.R.H."/>
            <person name="Beattie A."/>
            <person name="Jones S.A."/>
            <person name="Laugraud A."/>
            <person name="van Koten C."/>
            <person name="Harper L."/>
        </authorList>
    </citation>
    <scope>NUCLEOTIDE SEQUENCE</scope>
    <source>
        <strain evidence="2">AGR96X</strain>
    </source>
</reference>
<sequence length="95" mass="10314">MRGGVDGATASAVGSSTGAGVLALHLVQVPLLTKRMAKDVCCFTASASIEIHGPTLVRFRPQNNRACIDVYNMHILITMITIMLIESFFRSLLFF</sequence>
<keyword evidence="1" id="KW-0472">Membrane</keyword>
<accession>A0A2R2YZ16</accession>
<name>A0A2R2YZ16_SERPR</name>
<dbReference type="EMBL" id="KU559315">
    <property type="protein sequence ID" value="ANV21594.1"/>
    <property type="molecule type" value="Genomic_DNA"/>
</dbReference>
<dbReference type="RefSeq" id="WP_241390130.1">
    <property type="nucleotide sequence ID" value="NZ_MT039170.1"/>
</dbReference>
<keyword evidence="1" id="KW-0812">Transmembrane</keyword>
<dbReference type="AlphaFoldDB" id="A0A2R2YZ16"/>